<reference evidence="2 3" key="1">
    <citation type="journal article" date="2019" name="Commun. Biol.">
        <title>The bagworm genome reveals a unique fibroin gene that provides high tensile strength.</title>
        <authorList>
            <person name="Kono N."/>
            <person name="Nakamura H."/>
            <person name="Ohtoshi R."/>
            <person name="Tomita M."/>
            <person name="Numata K."/>
            <person name="Arakawa K."/>
        </authorList>
    </citation>
    <scope>NUCLEOTIDE SEQUENCE [LARGE SCALE GENOMIC DNA]</scope>
</reference>
<organism evidence="2 3">
    <name type="scientific">Eumeta variegata</name>
    <name type="common">Bagworm moth</name>
    <name type="synonym">Eumeta japonica</name>
    <dbReference type="NCBI Taxonomy" id="151549"/>
    <lineage>
        <taxon>Eukaryota</taxon>
        <taxon>Metazoa</taxon>
        <taxon>Ecdysozoa</taxon>
        <taxon>Arthropoda</taxon>
        <taxon>Hexapoda</taxon>
        <taxon>Insecta</taxon>
        <taxon>Pterygota</taxon>
        <taxon>Neoptera</taxon>
        <taxon>Endopterygota</taxon>
        <taxon>Lepidoptera</taxon>
        <taxon>Glossata</taxon>
        <taxon>Ditrysia</taxon>
        <taxon>Tineoidea</taxon>
        <taxon>Psychidae</taxon>
        <taxon>Oiketicinae</taxon>
        <taxon>Eumeta</taxon>
    </lineage>
</organism>
<proteinExistence type="predicted"/>
<gene>
    <name evidence="2" type="ORF">EVAR_93551_1</name>
</gene>
<evidence type="ECO:0000313" key="2">
    <source>
        <dbReference type="EMBL" id="GBP28906.1"/>
    </source>
</evidence>
<sequence>MERHIKQPSHGLLIHLALDQRKRFKSPTLVKREMGVIAAHRNGLKVNNLSRPQRLSISRDPPPAQAGANDTTARTPHASAPP</sequence>
<dbReference type="AlphaFoldDB" id="A0A4C1USE5"/>
<dbReference type="Proteomes" id="UP000299102">
    <property type="component" value="Unassembled WGS sequence"/>
</dbReference>
<comment type="caution">
    <text evidence="2">The sequence shown here is derived from an EMBL/GenBank/DDBJ whole genome shotgun (WGS) entry which is preliminary data.</text>
</comment>
<protein>
    <submittedName>
        <fullName evidence="2">Uncharacterized protein</fullName>
    </submittedName>
</protein>
<feature type="region of interest" description="Disordered" evidence="1">
    <location>
        <begin position="47"/>
        <end position="82"/>
    </location>
</feature>
<evidence type="ECO:0000313" key="3">
    <source>
        <dbReference type="Proteomes" id="UP000299102"/>
    </source>
</evidence>
<dbReference type="EMBL" id="BGZK01000213">
    <property type="protein sequence ID" value="GBP28906.1"/>
    <property type="molecule type" value="Genomic_DNA"/>
</dbReference>
<keyword evidence="3" id="KW-1185">Reference proteome</keyword>
<name>A0A4C1USE5_EUMVA</name>
<feature type="compositionally biased region" description="Polar residues" evidence="1">
    <location>
        <begin position="47"/>
        <end position="56"/>
    </location>
</feature>
<accession>A0A4C1USE5</accession>
<evidence type="ECO:0000256" key="1">
    <source>
        <dbReference type="SAM" id="MobiDB-lite"/>
    </source>
</evidence>